<keyword evidence="1" id="KW-0472">Membrane</keyword>
<dbReference type="Pfam" id="PF25155">
    <property type="entry name" value="NTF2_YvbJ"/>
    <property type="match status" value="1"/>
</dbReference>
<organism evidence="5 6">
    <name type="scientific">Ornithinibacillus hominis</name>
    <dbReference type="NCBI Taxonomy" id="2763055"/>
    <lineage>
        <taxon>Bacteria</taxon>
        <taxon>Bacillati</taxon>
        <taxon>Bacillota</taxon>
        <taxon>Bacilli</taxon>
        <taxon>Bacillales</taxon>
        <taxon>Bacillaceae</taxon>
        <taxon>Ornithinibacillus</taxon>
    </lineage>
</organism>
<keyword evidence="1" id="KW-0812">Transmembrane</keyword>
<feature type="domain" description="YvbJ-like NTF2-like" evidence="4">
    <location>
        <begin position="329"/>
        <end position="456"/>
    </location>
</feature>
<dbReference type="PANTHER" id="PTHR40038">
    <property type="entry name" value="MEMBRANE-ASSOCIATED PROTEIN TCAA"/>
    <property type="match status" value="1"/>
</dbReference>
<dbReference type="EMBL" id="JACOOL010000007">
    <property type="protein sequence ID" value="MBC5637328.1"/>
    <property type="molecule type" value="Genomic_DNA"/>
</dbReference>
<evidence type="ECO:0008006" key="7">
    <source>
        <dbReference type="Google" id="ProtNLM"/>
    </source>
</evidence>
<keyword evidence="1" id="KW-1133">Transmembrane helix</keyword>
<gene>
    <name evidence="5" type="ORF">H8S33_10980</name>
</gene>
<dbReference type="InterPro" id="IPR054530">
    <property type="entry name" value="TcaA_4th"/>
</dbReference>
<dbReference type="Pfam" id="PF22813">
    <property type="entry name" value="TcaA_2nd"/>
    <property type="match status" value="1"/>
</dbReference>
<evidence type="ECO:0000259" key="2">
    <source>
        <dbReference type="Pfam" id="PF22813"/>
    </source>
</evidence>
<evidence type="ECO:0000313" key="6">
    <source>
        <dbReference type="Proteomes" id="UP000637359"/>
    </source>
</evidence>
<evidence type="ECO:0000256" key="1">
    <source>
        <dbReference type="SAM" id="Phobius"/>
    </source>
</evidence>
<reference evidence="5" key="1">
    <citation type="submission" date="2020-08" db="EMBL/GenBank/DDBJ databases">
        <title>Genome public.</title>
        <authorList>
            <person name="Liu C."/>
            <person name="Sun Q."/>
        </authorList>
    </citation>
    <scope>NUCLEOTIDE SEQUENCE</scope>
    <source>
        <strain evidence="5">BX22</strain>
    </source>
</reference>
<dbReference type="Pfam" id="PF22820">
    <property type="entry name" value="TcaA_3rd_4th"/>
    <property type="match status" value="1"/>
</dbReference>
<sequence length="472" mass="54874">MKCKYCKHKFPNSKFESCPECGREIENQQKKRLSKKLYIAIPLIILLLGVPIAYFILNNNKQMDLVDPMEKVQSFKETVINEDSEALVELLTPYENSFEINREDAMELISFFQENPEYYNTILNSLEDKATAYSSEEEPVSTKSHATITLLKNEEDKDYDLVVIPAFIDILTSDTEIDLLINNKVVDTIVDKGTHRETYGPYMPGIYEVKAKFDNNYVSTEQTNQVTLFNLDTDSTKLEFNLDIGMIQIVSTFEDEATLFINERETDFIINKGTQSIGPFPLNENISIHLEKKMPWETVVSEPLIIDSSELEYNFSKTPAISKEEEEKIINVINNVFLTYTDSVNARDASVLEDNVSDIMVEKVNETISHVESHIPDYEGTLLSTQYKVNWYQDPLYDNELEAYKLKMDVMLHYYEPNGHLGRIFEGENPHEYLRGATVELLFDEDIQQWLVYDYEFSHFFTYEDDIIYEFN</sequence>
<dbReference type="InterPro" id="IPR056902">
    <property type="entry name" value="NTF2_YvbJ"/>
</dbReference>
<protein>
    <recommendedName>
        <fullName evidence="7">Membrane-associated protein</fullName>
    </recommendedName>
</protein>
<feature type="transmembrane region" description="Helical" evidence="1">
    <location>
        <begin position="37"/>
        <end position="57"/>
    </location>
</feature>
<proteinExistence type="predicted"/>
<evidence type="ECO:0000313" key="5">
    <source>
        <dbReference type="EMBL" id="MBC5637328.1"/>
    </source>
</evidence>
<dbReference type="GO" id="GO:0005886">
    <property type="term" value="C:plasma membrane"/>
    <property type="evidence" value="ECO:0007669"/>
    <property type="project" value="UniProtKB-SubCell"/>
</dbReference>
<name>A0A923RJC9_9BACI</name>
<evidence type="ECO:0000259" key="3">
    <source>
        <dbReference type="Pfam" id="PF22820"/>
    </source>
</evidence>
<evidence type="ECO:0000259" key="4">
    <source>
        <dbReference type="Pfam" id="PF25155"/>
    </source>
</evidence>
<dbReference type="PANTHER" id="PTHR40038:SF1">
    <property type="entry name" value="MEMBRANE-ASSOCIATED PROTEIN TCAA"/>
    <property type="match status" value="1"/>
</dbReference>
<feature type="domain" description="TcaA second" evidence="2">
    <location>
        <begin position="68"/>
        <end position="148"/>
    </location>
</feature>
<dbReference type="RefSeq" id="WP_186870040.1">
    <property type="nucleotide sequence ID" value="NZ_JACOOL010000007.1"/>
</dbReference>
<dbReference type="AlphaFoldDB" id="A0A923RJC9"/>
<accession>A0A923RJC9</accession>
<dbReference type="InterPro" id="IPR054529">
    <property type="entry name" value="TcaA_2nd"/>
</dbReference>
<feature type="domain" description="TcaA 4th" evidence="3">
    <location>
        <begin position="247"/>
        <end position="314"/>
    </location>
</feature>
<dbReference type="Proteomes" id="UP000637359">
    <property type="component" value="Unassembled WGS sequence"/>
</dbReference>
<keyword evidence="6" id="KW-1185">Reference proteome</keyword>
<comment type="caution">
    <text evidence="5">The sequence shown here is derived from an EMBL/GenBank/DDBJ whole genome shotgun (WGS) entry which is preliminary data.</text>
</comment>